<dbReference type="PANTHER" id="PTHR24305:SF166">
    <property type="entry name" value="CYTOCHROME P450 12A4, MITOCHONDRIAL-RELATED"/>
    <property type="match status" value="1"/>
</dbReference>
<dbReference type="InterPro" id="IPR001128">
    <property type="entry name" value="Cyt_P450"/>
</dbReference>
<proteinExistence type="inferred from homology"/>
<organism evidence="14 15">
    <name type="scientific">Mycena metata</name>
    <dbReference type="NCBI Taxonomy" id="1033252"/>
    <lineage>
        <taxon>Eukaryota</taxon>
        <taxon>Fungi</taxon>
        <taxon>Dikarya</taxon>
        <taxon>Basidiomycota</taxon>
        <taxon>Agaricomycotina</taxon>
        <taxon>Agaricomycetes</taxon>
        <taxon>Agaricomycetidae</taxon>
        <taxon>Agaricales</taxon>
        <taxon>Marasmiineae</taxon>
        <taxon>Mycenaceae</taxon>
        <taxon>Mycena</taxon>
    </lineage>
</organism>
<dbReference type="SUPFAM" id="SSF48264">
    <property type="entry name" value="Cytochrome P450"/>
    <property type="match status" value="1"/>
</dbReference>
<keyword evidence="10 13" id="KW-0408">Iron</keyword>
<dbReference type="Proteomes" id="UP001215598">
    <property type="component" value="Unassembled WGS sequence"/>
</dbReference>
<dbReference type="GO" id="GO:0005506">
    <property type="term" value="F:iron ion binding"/>
    <property type="evidence" value="ECO:0007669"/>
    <property type="project" value="InterPro"/>
</dbReference>
<dbReference type="PRINTS" id="PR00463">
    <property type="entry name" value="EP450I"/>
</dbReference>
<keyword evidence="8" id="KW-1133">Transmembrane helix</keyword>
<evidence type="ECO:0000313" key="15">
    <source>
        <dbReference type="Proteomes" id="UP001215598"/>
    </source>
</evidence>
<evidence type="ECO:0000313" key="14">
    <source>
        <dbReference type="EMBL" id="KAJ7723797.1"/>
    </source>
</evidence>
<dbReference type="EMBL" id="JARKIB010000208">
    <property type="protein sequence ID" value="KAJ7723797.1"/>
    <property type="molecule type" value="Genomic_DNA"/>
</dbReference>
<evidence type="ECO:0000256" key="9">
    <source>
        <dbReference type="ARBA" id="ARBA00023002"/>
    </source>
</evidence>
<dbReference type="GO" id="GO:0020037">
    <property type="term" value="F:heme binding"/>
    <property type="evidence" value="ECO:0007669"/>
    <property type="project" value="InterPro"/>
</dbReference>
<evidence type="ECO:0000256" key="3">
    <source>
        <dbReference type="ARBA" id="ARBA00004721"/>
    </source>
</evidence>
<dbReference type="InterPro" id="IPR036396">
    <property type="entry name" value="Cyt_P450_sf"/>
</dbReference>
<dbReference type="GO" id="GO:0004497">
    <property type="term" value="F:monooxygenase activity"/>
    <property type="evidence" value="ECO:0007669"/>
    <property type="project" value="UniProtKB-KW"/>
</dbReference>
<evidence type="ECO:0000256" key="6">
    <source>
        <dbReference type="ARBA" id="ARBA00022692"/>
    </source>
</evidence>
<sequence length="638" mass="70945">MLSFIYGIILAVCCYGLFQICRPGLTLYRHLHTARTTGLPFKVIPFPPGLFSFFAFQVLKKLGLMEPGTKWHKLLNMGRPDGYELHEEMGDVFLTVSPMGLTLIVADPKVAMTVNGKRAAFSKPPNTGAIINIYGRNVINTDGDVWRFHRRVTGPVFSERIHADVWREGMRQAKFMMQSWKSASPDSHLRANSIGADLFRLGLNVITGSAYGTPLTWSQNPPCAVQTDLSYSQSMEQVTAHLMPIFLTPHSALRVARKDSAWGRAWEAYTAFGGYMQGMLNQEREKPAAPGEENLITVLLRAQAEEDDKLGRAMSESEVMGNMFIMLFAGHETTANTLHYALLCLALHPDVQDMLLKEIDSIYDRALSEGRTELDYEKDFSRARWAFATMYETTRVYTPTGMTNKWSTSDQTISFDGNSYVIPQGTRISVNGCGIHFNPKVWGEDAKVWDPSRWIVAGGESPGFTPPASGVSTPIPSPSWERPTFTLPTPPSSPLSTMRFNIDDNEKRKSFENHVNEKERLFSHTLELPPTPHTPHFLRPPSPALSFLSSGASSQGILKPAPGTFLPFSEGSRACSGKKFASVEFVVVMFTLLRHHRVGLAYADGCTDEWARGVMKGRKAGGITLQPPEAIPLAFTRR</sequence>
<accession>A0AAD7HLZ0</accession>
<evidence type="ECO:0000256" key="7">
    <source>
        <dbReference type="ARBA" id="ARBA00022723"/>
    </source>
</evidence>
<evidence type="ECO:0000256" key="11">
    <source>
        <dbReference type="ARBA" id="ARBA00023033"/>
    </source>
</evidence>
<dbReference type="InterPro" id="IPR050121">
    <property type="entry name" value="Cytochrome_P450_monoxygenase"/>
</dbReference>
<keyword evidence="7 13" id="KW-0479">Metal-binding</keyword>
<gene>
    <name evidence="14" type="ORF">B0H16DRAFT_1698871</name>
</gene>
<comment type="similarity">
    <text evidence="4">Belongs to the cytochrome P450 family.</text>
</comment>
<name>A0AAD7HLZ0_9AGAR</name>
<dbReference type="PANTHER" id="PTHR24305">
    <property type="entry name" value="CYTOCHROME P450"/>
    <property type="match status" value="1"/>
</dbReference>
<dbReference type="GO" id="GO:0016020">
    <property type="term" value="C:membrane"/>
    <property type="evidence" value="ECO:0007669"/>
    <property type="project" value="UniProtKB-SubCell"/>
</dbReference>
<evidence type="ECO:0000256" key="8">
    <source>
        <dbReference type="ARBA" id="ARBA00022989"/>
    </source>
</evidence>
<comment type="cofactor">
    <cofactor evidence="1 13">
        <name>heme</name>
        <dbReference type="ChEBI" id="CHEBI:30413"/>
    </cofactor>
</comment>
<protein>
    <submittedName>
        <fullName evidence="14">Cytochrome P450</fullName>
    </submittedName>
</protein>
<dbReference type="GO" id="GO:0016705">
    <property type="term" value="F:oxidoreductase activity, acting on paired donors, with incorporation or reduction of molecular oxygen"/>
    <property type="evidence" value="ECO:0007669"/>
    <property type="project" value="InterPro"/>
</dbReference>
<keyword evidence="6" id="KW-0812">Transmembrane</keyword>
<feature type="binding site" description="axial binding residue" evidence="13">
    <location>
        <position position="575"/>
    </location>
    <ligand>
        <name>heme</name>
        <dbReference type="ChEBI" id="CHEBI:30413"/>
    </ligand>
    <ligandPart>
        <name>Fe</name>
        <dbReference type="ChEBI" id="CHEBI:18248"/>
    </ligandPart>
</feature>
<evidence type="ECO:0000256" key="12">
    <source>
        <dbReference type="ARBA" id="ARBA00023136"/>
    </source>
</evidence>
<evidence type="ECO:0000256" key="2">
    <source>
        <dbReference type="ARBA" id="ARBA00004370"/>
    </source>
</evidence>
<reference evidence="14" key="1">
    <citation type="submission" date="2023-03" db="EMBL/GenBank/DDBJ databases">
        <title>Massive genome expansion in bonnet fungi (Mycena s.s.) driven by repeated elements and novel gene families across ecological guilds.</title>
        <authorList>
            <consortium name="Lawrence Berkeley National Laboratory"/>
            <person name="Harder C.B."/>
            <person name="Miyauchi S."/>
            <person name="Viragh M."/>
            <person name="Kuo A."/>
            <person name="Thoen E."/>
            <person name="Andreopoulos B."/>
            <person name="Lu D."/>
            <person name="Skrede I."/>
            <person name="Drula E."/>
            <person name="Henrissat B."/>
            <person name="Morin E."/>
            <person name="Kohler A."/>
            <person name="Barry K."/>
            <person name="LaButti K."/>
            <person name="Morin E."/>
            <person name="Salamov A."/>
            <person name="Lipzen A."/>
            <person name="Mereny Z."/>
            <person name="Hegedus B."/>
            <person name="Baldrian P."/>
            <person name="Stursova M."/>
            <person name="Weitz H."/>
            <person name="Taylor A."/>
            <person name="Grigoriev I.V."/>
            <person name="Nagy L.G."/>
            <person name="Martin F."/>
            <person name="Kauserud H."/>
        </authorList>
    </citation>
    <scope>NUCLEOTIDE SEQUENCE</scope>
    <source>
        <strain evidence="14">CBHHK182m</strain>
    </source>
</reference>
<evidence type="ECO:0000256" key="5">
    <source>
        <dbReference type="ARBA" id="ARBA00022617"/>
    </source>
</evidence>
<comment type="pathway">
    <text evidence="3">Secondary metabolite biosynthesis; terpenoid biosynthesis.</text>
</comment>
<keyword evidence="9" id="KW-0560">Oxidoreductase</keyword>
<evidence type="ECO:0000256" key="1">
    <source>
        <dbReference type="ARBA" id="ARBA00001971"/>
    </source>
</evidence>
<evidence type="ECO:0000256" key="13">
    <source>
        <dbReference type="PIRSR" id="PIRSR602401-1"/>
    </source>
</evidence>
<comment type="subcellular location">
    <subcellularLocation>
        <location evidence="2">Membrane</location>
    </subcellularLocation>
</comment>
<dbReference type="InterPro" id="IPR002401">
    <property type="entry name" value="Cyt_P450_E_grp-I"/>
</dbReference>
<keyword evidence="12" id="KW-0472">Membrane</keyword>
<dbReference type="Gene3D" id="1.10.630.10">
    <property type="entry name" value="Cytochrome P450"/>
    <property type="match status" value="1"/>
</dbReference>
<dbReference type="PRINTS" id="PR00385">
    <property type="entry name" value="P450"/>
</dbReference>
<keyword evidence="15" id="KW-1185">Reference proteome</keyword>
<dbReference type="AlphaFoldDB" id="A0AAD7HLZ0"/>
<keyword evidence="5 13" id="KW-0349">Heme</keyword>
<keyword evidence="11" id="KW-0503">Monooxygenase</keyword>
<dbReference type="Pfam" id="PF00067">
    <property type="entry name" value="p450"/>
    <property type="match status" value="2"/>
</dbReference>
<evidence type="ECO:0000256" key="10">
    <source>
        <dbReference type="ARBA" id="ARBA00023004"/>
    </source>
</evidence>
<comment type="caution">
    <text evidence="14">The sequence shown here is derived from an EMBL/GenBank/DDBJ whole genome shotgun (WGS) entry which is preliminary data.</text>
</comment>
<evidence type="ECO:0000256" key="4">
    <source>
        <dbReference type="ARBA" id="ARBA00010617"/>
    </source>
</evidence>